<evidence type="ECO:0000313" key="2">
    <source>
        <dbReference type="Proteomes" id="UP000594606"/>
    </source>
</evidence>
<protein>
    <submittedName>
        <fullName evidence="1">Uncharacterized protein</fullName>
    </submittedName>
</protein>
<reference evidence="1 2" key="1">
    <citation type="submission" date="2020-09" db="EMBL/GenBank/DDBJ databases">
        <authorList>
            <person name="Makalatia K."/>
            <person name="Wagemans J."/>
        </authorList>
    </citation>
    <scope>NUCLEOTIDE SEQUENCE [LARGE SCALE GENOMIC DNA]</scope>
</reference>
<evidence type="ECO:0000313" key="1">
    <source>
        <dbReference type="EMBL" id="QPI15181.1"/>
    </source>
</evidence>
<sequence length="30" mass="3653">MVKSKRLKYLLNTGELISHTRNFSRMNMHF</sequence>
<gene>
    <name evidence="1" type="ORF">GECvBN5_gp165c</name>
</gene>
<organism evidence="1 2">
    <name type="scientific">Salmonella phage GEC_vB_N5</name>
    <dbReference type="NCBI Taxonomy" id="2777378"/>
    <lineage>
        <taxon>Viruses</taxon>
        <taxon>Duplodnaviria</taxon>
        <taxon>Heunggongvirae</taxon>
        <taxon>Uroviricota</taxon>
        <taxon>Caudoviricetes</taxon>
        <taxon>Demerecviridae</taxon>
        <taxon>Markadamsvirinae</taxon>
        <taxon>Tequintavirus</taxon>
        <taxon>Tequintavirus N5</taxon>
    </lineage>
</organism>
<keyword evidence="2" id="KW-1185">Reference proteome</keyword>
<proteinExistence type="predicted"/>
<dbReference type="EMBL" id="MW006479">
    <property type="protein sequence ID" value="QPI15181.1"/>
    <property type="molecule type" value="Genomic_DNA"/>
</dbReference>
<name>A0A7S9SRZ4_9CAUD</name>
<accession>A0A7S9SRZ4</accession>
<dbReference type="Proteomes" id="UP000594606">
    <property type="component" value="Segment"/>
</dbReference>